<evidence type="ECO:0000256" key="1">
    <source>
        <dbReference type="SAM" id="MobiDB-lite"/>
    </source>
</evidence>
<dbReference type="KEGG" id="dcr:108202776"/>
<dbReference type="InterPro" id="IPR024975">
    <property type="entry name" value="NOV_C"/>
</dbReference>
<dbReference type="GO" id="GO:0009793">
    <property type="term" value="P:embryo development ending in seed dormancy"/>
    <property type="evidence" value="ECO:0007669"/>
    <property type="project" value="TreeGrafter"/>
</dbReference>
<dbReference type="OMA" id="PLEVHVN"/>
<dbReference type="GO" id="GO:0005634">
    <property type="term" value="C:nucleus"/>
    <property type="evidence" value="ECO:0007669"/>
    <property type="project" value="TreeGrafter"/>
</dbReference>
<protein>
    <recommendedName>
        <fullName evidence="2">Protein NO VEIN C-terminal domain-containing protein</fullName>
    </recommendedName>
</protein>
<dbReference type="SUPFAM" id="SSF55874">
    <property type="entry name" value="ATPase domain of HSP90 chaperone/DNA topoisomerase II/histidine kinase"/>
    <property type="match status" value="1"/>
</dbReference>
<organism evidence="3">
    <name type="scientific">Daucus carota subsp. sativus</name>
    <name type="common">Carrot</name>
    <dbReference type="NCBI Taxonomy" id="79200"/>
    <lineage>
        <taxon>Eukaryota</taxon>
        <taxon>Viridiplantae</taxon>
        <taxon>Streptophyta</taxon>
        <taxon>Embryophyta</taxon>
        <taxon>Tracheophyta</taxon>
        <taxon>Spermatophyta</taxon>
        <taxon>Magnoliopsida</taxon>
        <taxon>eudicotyledons</taxon>
        <taxon>Gunneridae</taxon>
        <taxon>Pentapetalae</taxon>
        <taxon>asterids</taxon>
        <taxon>campanulids</taxon>
        <taxon>Apiales</taxon>
        <taxon>Apiaceae</taxon>
        <taxon>Apioideae</taxon>
        <taxon>Scandiceae</taxon>
        <taxon>Daucinae</taxon>
        <taxon>Daucus</taxon>
        <taxon>Daucus sect. Daucus</taxon>
    </lineage>
</organism>
<proteinExistence type="predicted"/>
<dbReference type="InterPro" id="IPR052957">
    <property type="entry name" value="Auxin_embryo_med"/>
</dbReference>
<feature type="region of interest" description="Disordered" evidence="1">
    <location>
        <begin position="1"/>
        <end position="28"/>
    </location>
</feature>
<dbReference type="OrthoDB" id="1262810at2759"/>
<feature type="compositionally biased region" description="Polar residues" evidence="1">
    <location>
        <begin position="419"/>
        <end position="448"/>
    </location>
</feature>
<dbReference type="Pfam" id="PF13020">
    <property type="entry name" value="NOV_C"/>
    <property type="match status" value="1"/>
</dbReference>
<dbReference type="GO" id="GO:0048364">
    <property type="term" value="P:root development"/>
    <property type="evidence" value="ECO:0007669"/>
    <property type="project" value="TreeGrafter"/>
</dbReference>
<evidence type="ECO:0000313" key="5">
    <source>
        <dbReference type="Proteomes" id="UP000077755"/>
    </source>
</evidence>
<feature type="domain" description="Protein NO VEIN C-terminal" evidence="2">
    <location>
        <begin position="2597"/>
        <end position="2677"/>
    </location>
</feature>
<feature type="compositionally biased region" description="Acidic residues" evidence="1">
    <location>
        <begin position="340"/>
        <end position="352"/>
    </location>
</feature>
<feature type="compositionally biased region" description="Polar residues" evidence="1">
    <location>
        <begin position="357"/>
        <end position="374"/>
    </location>
</feature>
<dbReference type="PANTHER" id="PTHR32387:SF0">
    <property type="entry name" value="PROTEIN NO VEIN"/>
    <property type="match status" value="1"/>
</dbReference>
<dbReference type="EMBL" id="LNRQ01000001">
    <property type="protein sequence ID" value="KZN10133.1"/>
    <property type="molecule type" value="Genomic_DNA"/>
</dbReference>
<dbReference type="EMBL" id="CP093343">
    <property type="protein sequence ID" value="WOG83749.1"/>
    <property type="molecule type" value="Genomic_DNA"/>
</dbReference>
<keyword evidence="5" id="KW-1185">Reference proteome</keyword>
<feature type="region of interest" description="Disordered" evidence="1">
    <location>
        <begin position="332"/>
        <end position="448"/>
    </location>
</feature>
<accession>A0A162B569</accession>
<name>A0A162B569_DAUCS</name>
<dbReference type="InterPro" id="IPR036890">
    <property type="entry name" value="HATPase_C_sf"/>
</dbReference>
<dbReference type="Proteomes" id="UP000077755">
    <property type="component" value="Chromosome 1"/>
</dbReference>
<feature type="region of interest" description="Disordered" evidence="1">
    <location>
        <begin position="282"/>
        <end position="303"/>
    </location>
</feature>
<dbReference type="NCBIfam" id="NF047352">
    <property type="entry name" value="P_loop_sacsin"/>
    <property type="match status" value="1"/>
</dbReference>
<reference evidence="3" key="1">
    <citation type="journal article" date="2016" name="Nat. Genet.">
        <title>A high-quality carrot genome assembly provides new insights into carotenoid accumulation and asterid genome evolution.</title>
        <authorList>
            <person name="Iorizzo M."/>
            <person name="Ellison S."/>
            <person name="Senalik D."/>
            <person name="Zeng P."/>
            <person name="Satapoomin P."/>
            <person name="Huang J."/>
            <person name="Bowman M."/>
            <person name="Iovene M."/>
            <person name="Sanseverino W."/>
            <person name="Cavagnaro P."/>
            <person name="Yildiz M."/>
            <person name="Macko-Podgorni A."/>
            <person name="Moranska E."/>
            <person name="Grzebelus E."/>
            <person name="Grzebelus D."/>
            <person name="Ashrafi H."/>
            <person name="Zheng Z."/>
            <person name="Cheng S."/>
            <person name="Spooner D."/>
            <person name="Van Deynze A."/>
            <person name="Simon P."/>
        </authorList>
    </citation>
    <scope>NUCLEOTIDE SEQUENCE [LARGE SCALE GENOMIC DNA]</scope>
    <source>
        <tissue evidence="3">Leaf</tissue>
    </source>
</reference>
<dbReference type="PANTHER" id="PTHR32387">
    <property type="entry name" value="WU:FJ29H11"/>
    <property type="match status" value="1"/>
</dbReference>
<dbReference type="GO" id="GO:0010305">
    <property type="term" value="P:leaf vascular tissue pattern formation"/>
    <property type="evidence" value="ECO:0007669"/>
    <property type="project" value="TreeGrafter"/>
</dbReference>
<gene>
    <name evidence="3" type="ORF">DCAR_002789</name>
    <name evidence="4" type="ORF">DCAR_0102927</name>
</gene>
<reference evidence="4" key="2">
    <citation type="submission" date="2022-03" db="EMBL/GenBank/DDBJ databases">
        <title>Draft title - Genomic analysis of global carrot germplasm unveils the trajectory of domestication and the origin of high carotenoid orange carrot.</title>
        <authorList>
            <person name="Iorizzo M."/>
            <person name="Ellison S."/>
            <person name="Senalik D."/>
            <person name="Macko-Podgorni A."/>
            <person name="Grzebelus D."/>
            <person name="Bostan H."/>
            <person name="Rolling W."/>
            <person name="Curaba J."/>
            <person name="Simon P."/>
        </authorList>
    </citation>
    <scope>NUCLEOTIDE SEQUENCE</scope>
    <source>
        <tissue evidence="4">Leaf</tissue>
    </source>
</reference>
<dbReference type="Gramene" id="KZN10133">
    <property type="protein sequence ID" value="KZN10133"/>
    <property type="gene ID" value="DCAR_002789"/>
</dbReference>
<evidence type="ECO:0000259" key="2">
    <source>
        <dbReference type="Pfam" id="PF13020"/>
    </source>
</evidence>
<dbReference type="Gene3D" id="3.30.565.10">
    <property type="entry name" value="Histidine kinase-like ATPase, C-terminal domain"/>
    <property type="match status" value="1"/>
</dbReference>
<evidence type="ECO:0000313" key="3">
    <source>
        <dbReference type="EMBL" id="KZN10133.1"/>
    </source>
</evidence>
<evidence type="ECO:0000313" key="4">
    <source>
        <dbReference type="EMBL" id="WOG83749.1"/>
    </source>
</evidence>
<sequence>MYGQPPRFNRRPAAGHAPTPPLQHNPIYTQNPNYFLPIPNLAPQFIQNPNFNFQNPNFPSQNPNFSTQNPNFPVHNPNIRPRSNEALDRVDKAALKARGEILAAGESVTAWKVSQAALLMLKADSWESLGFQMQQVPSLYHLMAIEGKVNAFIHCFVGVRKITSLYDLELAICKNEGTEKFDELDLGPLVRHPLIMHYFGSSSEVKDVFKITTEEIITFLSTFMRRKHKDIKADELLDFIAKKKSVDSKELLGVRIRSLGMHMSHIHQGWNSEQAAIKKYIGDDKPTSGSKRRKRPLFTSQKKQLDEHFGRISERINSFTSTHEEFCGKHIKFNSSGSEDVSDSSSDGEDNKDENLPKNSCRYQSQNENSSDRVSSCPYPSVTEERTRLGLKGEVGPSPASSSLKDNELSRPLKRKRQSQNSSTGTPKQLKKSNQGDAHRSINNKQFNMSKAKKKKLRFLSQMNEVELSRDNDSIRMFILTWKEACRENNVTEVLDRMIQFYKTRKGKKVKAMFMQKPCAELLNVAVEAIKTGMCDSMYDTLQTLNPLGVANALPKKCTEAVSIEVEPAEKNSVHAIGRDLTYQHSITTEDILTKLATYFANDIDTVGKGDLSFEERIIFWRKLSKFEFWLAEQFSVESFQSLGYGEFFTFIEKHVSLLPRAFQRILSFETCENISLDACMLQHQLDVLLYQASNSLLENETLSEQKISELLARQFPSICLKLVTNGSSKNIEDFLNGKKHYKSSNSVLFSATLFGKSFTEDISDHHINADGLASSIGHNTEVIGIVSTKDARDALIKAPMLTDLESWSHWGHKYYPSFGPLLPWLLTEVNAKELLCLVTKEGKVVRIDPSASLDSFLEAFLRGSSFDTAVQLLSLVALYGGDCHVPLSLLRCHARKAFEVIVRNSLDDELNKKDFVMGGKSLDREFLFVEAAYNGEKKNKCGSDRAMSVAAKFILDCLGYLPLEVHKFVANLLLTGLQFMTKEAPLAILNECKNLKQRCMIHDVGLSLGIVEWINDYNAFCLTRPQELTMSSIQPSLVDASFESSCTNIYTPKTGDNLPFTGNDASAPSLTSQPDEQHKEVCTTKYNTETSVRIVHEPKHFSQGDEVNSSDAVVESIRREEFGLDPNLMASESSMLKKQHARLGRALHCLSQELYSQDSHFLLELVQNADDNVYPVNVEPTLTFILMEEGIVVLNNERGFSTDNIRALCDVGNSTKKEPSAGYIGKKGIGFKSVFRVSDAPEIHSNGFHIKFDISEGQIGFVLPTPIPPCDVETFNKLVKQDADDNDNCWNTCIVLPFRSKFSEALSVDKITSMFSDLHPSLLLFLHRLQCIKFRNMLNDSFTVMKKEILGCGIVKVSLGNEKLTWFVASEKLNSGAIRPDVKTTEISIAFTLNDLGNEEYIPRLDQQPVFAYLPLRTYGLKFIIQGDFILPSSREEVDGDSPWNQWLLSEFPRLFVSAEKSFCSLPCFREKQGKAVSAFMSFVPLVGEVHGFFSSVPRMIISKLRRSNCLLLDGSIEEWVPPCKVIRNWTDQTRSLLPDSLLSQHLGLGLLHRDTILSDTLAKALGIEEYGPRILLQVLSSLCSSEDGLRSMGFTWLASWLNAIYLMSFHSGQVVSNNTTELDILAKLRKIPFIPLSDGKYAPLTDGTIWLHSDSDNEYIPEAFPKLYATLRTVNPVLLSAVTDSSISEYDTYMMDNITKMLCLAGVERLSAHEIVKVHVLPALSSFKNGQDDNEMMVEYLAFVMFHLQSKCSNCSAEREQILSDLRSKAHILTNYGYKRFVDTPIHFSKDFENPIDMDKLIDGIEMKWHEIDNNYLKHPITKSVSDGILKWRVFFKDLGATDFVQVVETKKCVSGISNILNIMMSDRNMISSNSFVEDWESHELVDLLSQLSSTGNREKCIYLLEVFDTLWDEYFSNKVSGYCNTSSAEKIPLKSSLLSSLHDVKWIATAVGEDLYCPKEVFHDCEAVWSLLGLNVPYAVPKVKSTKLVNDLGFKIRVTLDDILSILQVWRTSQIPFRASISQMSKLYSFISYEMVTSNRKIMSTLTSGAFIFVPYSAGSSYQDVVSGALMSPEEVYWHDLTGSVDSVKGIHPSTDLAGKTHGPCSNMLKSIYPGLHDFFVNDCGVQETPPFRNYLQILQQLSAVALPSQAAKTVFRVFLTCANGLKSGTLSSKDIDYLKACLLNLDFTVLPTSVDRWISLHPSFGLVCWSDNEKLRKEFKHCDNIEFLYFGELSEEETETLQKKISVFMRQVGIHALSEVVTREAIYYGPAESEFKTLLINWALPFAQRYIYKTYPDRYNQLKQSGFVDICQLRIVVVEKLYYRNVIKRSDLSSKKRRECSCLLQGNILYVTQESDSHSVFLELSRQLVDGNPELHLANFLHMITTMAESGSSEEQTEFFILNSQKVPKLPEEESVWTLSSALQSAENDSTQMKSVTPVIDESNSLSKRRHNVNSNWPPADWKTAPGFGSAYANGLMTQPCNTTQLRKENNDDELSRLMDSTATVKANADRTLEDDELAAPPADININLESLEDQPDYVNNMVISGRNVDFDSVDLVATNEGPNTSTAIPFERDQLSTGNANVEQALLTGRLGEFVAYRYFSGKFGTTCVKWVNETHETGFPYDIVVGDEYIEVKATKSARKDWFNITAREWQFAAEKGECYSIARVTLHGNDMAKLTVYKNPARLCQLGQLQLAILIPRSQHQKEFSVVA</sequence>